<dbReference type="RefSeq" id="WP_153861278.1">
    <property type="nucleotide sequence ID" value="NZ_WJQR01000002.1"/>
</dbReference>
<keyword evidence="1" id="KW-1133">Transmembrane helix</keyword>
<feature type="transmembrane region" description="Helical" evidence="1">
    <location>
        <begin position="179"/>
        <end position="212"/>
    </location>
</feature>
<feature type="transmembrane region" description="Helical" evidence="1">
    <location>
        <begin position="130"/>
        <end position="148"/>
    </location>
</feature>
<evidence type="ECO:0000313" key="3">
    <source>
        <dbReference type="Proteomes" id="UP000469870"/>
    </source>
</evidence>
<protein>
    <submittedName>
        <fullName evidence="2">Uncharacterized protein</fullName>
    </submittedName>
</protein>
<feature type="transmembrane region" description="Helical" evidence="1">
    <location>
        <begin position="303"/>
        <end position="323"/>
    </location>
</feature>
<accession>A0A844BFQ2</accession>
<feature type="transmembrane region" description="Helical" evidence="1">
    <location>
        <begin position="330"/>
        <end position="352"/>
    </location>
</feature>
<sequence length="394" mass="46342">MSKKQHIYLFLAQLVVFFTLLLSVSVFYLASRQGNDGVTLRLFGEGDDGAFYWEQAQNVKRGLEWVRTSIYPLIIGNILRVFNTENVYLIRLFNSVGFFLLLFSSMKLIKLQYREQALEVQENYYTNSKIMVLIFLMLYLSLQMNIHISILRDIWIYFLYVQNLVIGVNILFYKKKNPYYWLFWLLTLWLMGQFRAYILVAYIASTVVFFLYRTMSKRNRIRPFIIISIVLLGVYYTFLIDYNLPIVERSLREALDYRMSYLVEYSGGSQMGISLSQPNYLLFLINYIGSFLGNLIGPFPWQISSLGTLLVFFFETLPMFIILRFLYQKLSILSNVQMFVLCHALVWIGLIAVSNDNVGTATRLRPVAWILFLLTYAVVYYKDKYLKENPEGLL</sequence>
<feature type="transmembrane region" description="Helical" evidence="1">
    <location>
        <begin position="280"/>
        <end position="297"/>
    </location>
</feature>
<comment type="caution">
    <text evidence="2">The sequence shown here is derived from an EMBL/GenBank/DDBJ whole genome shotgun (WGS) entry which is preliminary data.</text>
</comment>
<reference evidence="2 3" key="1">
    <citation type="submission" date="2019-11" db="EMBL/GenBank/DDBJ databases">
        <title>Characterisation of Fundicoccus ignavus gen. nov. sp. nov., a novel genus of the family Aerococcaceae isolated from bulk tank milk.</title>
        <authorList>
            <person name="Siebert A."/>
            <person name="Huptas C."/>
            <person name="Wenning M."/>
            <person name="Scherer S."/>
            <person name="Doll E.V."/>
        </authorList>
    </citation>
    <scope>NUCLEOTIDE SEQUENCE [LARGE SCALE GENOMIC DNA]</scope>
    <source>
        <strain evidence="2 3">DSM 109653</strain>
    </source>
</reference>
<name>A0A844BFQ2_9LACT</name>
<dbReference type="Proteomes" id="UP000469870">
    <property type="component" value="Unassembled WGS sequence"/>
</dbReference>
<dbReference type="AlphaFoldDB" id="A0A844BFQ2"/>
<feature type="transmembrane region" description="Helical" evidence="1">
    <location>
        <begin position="154"/>
        <end position="172"/>
    </location>
</feature>
<gene>
    <name evidence="2" type="ORF">GIY11_01955</name>
</gene>
<evidence type="ECO:0000256" key="1">
    <source>
        <dbReference type="SAM" id="Phobius"/>
    </source>
</evidence>
<organism evidence="2 3">
    <name type="scientific">Fundicoccus ignavus</name>
    <dbReference type="NCBI Taxonomy" id="2664442"/>
    <lineage>
        <taxon>Bacteria</taxon>
        <taxon>Bacillati</taxon>
        <taxon>Bacillota</taxon>
        <taxon>Bacilli</taxon>
        <taxon>Lactobacillales</taxon>
        <taxon>Aerococcaceae</taxon>
        <taxon>Fundicoccus</taxon>
    </lineage>
</organism>
<feature type="transmembrane region" description="Helical" evidence="1">
    <location>
        <begin position="364"/>
        <end position="381"/>
    </location>
</feature>
<feature type="transmembrane region" description="Helical" evidence="1">
    <location>
        <begin position="88"/>
        <end position="109"/>
    </location>
</feature>
<keyword evidence="1" id="KW-0472">Membrane</keyword>
<feature type="transmembrane region" description="Helical" evidence="1">
    <location>
        <begin position="7"/>
        <end position="30"/>
    </location>
</feature>
<dbReference type="EMBL" id="WJQR01000002">
    <property type="protein sequence ID" value="MRI80795.1"/>
    <property type="molecule type" value="Genomic_DNA"/>
</dbReference>
<evidence type="ECO:0000313" key="2">
    <source>
        <dbReference type="EMBL" id="MRI80795.1"/>
    </source>
</evidence>
<proteinExistence type="predicted"/>
<keyword evidence="1" id="KW-0812">Transmembrane</keyword>
<feature type="transmembrane region" description="Helical" evidence="1">
    <location>
        <begin position="224"/>
        <end position="244"/>
    </location>
</feature>